<accession>A0A285R1Y4</accession>
<dbReference type="RefSeq" id="WP_097064728.1">
    <property type="nucleotide sequence ID" value="NZ_OBMI01000003.1"/>
</dbReference>
<organism evidence="1 2">
    <name type="scientific">Sphingomonas guangdongensis</name>
    <dbReference type="NCBI Taxonomy" id="1141890"/>
    <lineage>
        <taxon>Bacteria</taxon>
        <taxon>Pseudomonadati</taxon>
        <taxon>Pseudomonadota</taxon>
        <taxon>Alphaproteobacteria</taxon>
        <taxon>Sphingomonadales</taxon>
        <taxon>Sphingomonadaceae</taxon>
        <taxon>Sphingomonas</taxon>
    </lineage>
</organism>
<dbReference type="SUPFAM" id="SSF102829">
    <property type="entry name" value="Cell division protein ZapA-like"/>
    <property type="match status" value="1"/>
</dbReference>
<name>A0A285R1Y4_9SPHN</name>
<keyword evidence="1" id="KW-0131">Cell cycle</keyword>
<dbReference type="Pfam" id="PF05164">
    <property type="entry name" value="ZapA"/>
    <property type="match status" value="1"/>
</dbReference>
<keyword evidence="2" id="KW-1185">Reference proteome</keyword>
<sequence>MAMVTLRVGERAHQVACRDGEEASLEALGRRLDAHAANAARAAGAPGGERMMLFVALLLADQLAEAERAPGGGVSAAVLERIAGRLESLATALEKDVAPA</sequence>
<reference evidence="1 2" key="1">
    <citation type="submission" date="2017-07" db="EMBL/GenBank/DDBJ databases">
        <authorList>
            <person name="Sun Z.S."/>
            <person name="Albrecht U."/>
            <person name="Echele G."/>
            <person name="Lee C.C."/>
        </authorList>
    </citation>
    <scope>NUCLEOTIDE SEQUENCE [LARGE SCALE GENOMIC DNA]</scope>
    <source>
        <strain evidence="1 2">CGMCC 1.12672</strain>
    </source>
</reference>
<evidence type="ECO:0000313" key="1">
    <source>
        <dbReference type="EMBL" id="SOB87778.1"/>
    </source>
</evidence>
<evidence type="ECO:0000313" key="2">
    <source>
        <dbReference type="Proteomes" id="UP000219494"/>
    </source>
</evidence>
<proteinExistence type="predicted"/>
<gene>
    <name evidence="1" type="ORF">SAMN06297144_2915</name>
</gene>
<dbReference type="Proteomes" id="UP000219494">
    <property type="component" value="Unassembled WGS sequence"/>
</dbReference>
<dbReference type="InterPro" id="IPR036192">
    <property type="entry name" value="Cell_div_ZapA-like_sf"/>
</dbReference>
<dbReference type="EMBL" id="OBMI01000003">
    <property type="protein sequence ID" value="SOB87778.1"/>
    <property type="molecule type" value="Genomic_DNA"/>
</dbReference>
<dbReference type="GO" id="GO:0051301">
    <property type="term" value="P:cell division"/>
    <property type="evidence" value="ECO:0007669"/>
    <property type="project" value="UniProtKB-KW"/>
</dbReference>
<dbReference type="OrthoDB" id="9797575at2"/>
<keyword evidence="1" id="KW-0132">Cell division</keyword>
<protein>
    <submittedName>
        <fullName evidence="1">Cell division protein ZapA</fullName>
    </submittedName>
</protein>
<dbReference type="InterPro" id="IPR007838">
    <property type="entry name" value="Cell_div_ZapA-like"/>
</dbReference>
<dbReference type="AlphaFoldDB" id="A0A285R1Y4"/>